<dbReference type="AlphaFoldDB" id="A0A7S2RIX9"/>
<keyword evidence="1" id="KW-0732">Signal</keyword>
<protein>
    <submittedName>
        <fullName evidence="2">Uncharacterized protein</fullName>
    </submittedName>
</protein>
<accession>A0A7S2RIX9</accession>
<sequence length="426" mass="45458">MKLISSTIALAACVFVVADAKTTKVSPQVKAELPKLAVAMNAVKTPEGAIVAHTLGNAVGVGASLGGVQSILSLLLKVISFGMEFHPAVNSTGGLEHFQNSSATIIEVLISKTLSKQASGEALIGASNALIDMLYNPVYDLMKNGVAPVIMPAVELMGPVGNIIKEVKRLIADYKNATKPNATTVMYLDATTDLLSGVESLGGEQAAGKSVLCKAEPFVHALDNAVLMLAKGNVNQTLDDMVTFVNTTVNAFGMTTIASFMGLFEMLTNWLKSLYPKLKSMGPFIAGLNGYLEAKCNEKTGGRMLAAESFIDKIENGIIHAVEFLENLLVKVNVFLAKVTPEVISTMEKFLDDLVQFIASQHQLPYYEDMVKTVGELVGNLQTATPPLIQVLNITANNIIPSLFDCLPDLIQVVIGVISAVMNWKN</sequence>
<reference evidence="2" key="1">
    <citation type="submission" date="2021-01" db="EMBL/GenBank/DDBJ databases">
        <authorList>
            <person name="Corre E."/>
            <person name="Pelletier E."/>
            <person name="Niang G."/>
            <person name="Scheremetjew M."/>
            <person name="Finn R."/>
            <person name="Kale V."/>
            <person name="Holt S."/>
            <person name="Cochrane G."/>
            <person name="Meng A."/>
            <person name="Brown T."/>
            <person name="Cohen L."/>
        </authorList>
    </citation>
    <scope>NUCLEOTIDE SEQUENCE</scope>
    <source>
        <strain evidence="2">NY070348D</strain>
    </source>
</reference>
<evidence type="ECO:0000256" key="1">
    <source>
        <dbReference type="SAM" id="SignalP"/>
    </source>
</evidence>
<organism evidence="2">
    <name type="scientific">Mucochytrium quahogii</name>
    <dbReference type="NCBI Taxonomy" id="96639"/>
    <lineage>
        <taxon>Eukaryota</taxon>
        <taxon>Sar</taxon>
        <taxon>Stramenopiles</taxon>
        <taxon>Bigyra</taxon>
        <taxon>Labyrinthulomycetes</taxon>
        <taxon>Thraustochytrida</taxon>
        <taxon>Thraustochytriidae</taxon>
        <taxon>Mucochytrium</taxon>
    </lineage>
</organism>
<evidence type="ECO:0000313" key="2">
    <source>
        <dbReference type="EMBL" id="CAD9672471.1"/>
    </source>
</evidence>
<feature type="signal peptide" evidence="1">
    <location>
        <begin position="1"/>
        <end position="20"/>
    </location>
</feature>
<name>A0A7S2RIX9_9STRA</name>
<gene>
    <name evidence="2" type="ORF">QSP1433_LOCUS3950</name>
</gene>
<feature type="chain" id="PRO_5030621568" evidence="1">
    <location>
        <begin position="21"/>
        <end position="426"/>
    </location>
</feature>
<proteinExistence type="predicted"/>
<dbReference type="EMBL" id="HBHK01006546">
    <property type="protein sequence ID" value="CAD9672471.1"/>
    <property type="molecule type" value="Transcribed_RNA"/>
</dbReference>